<comment type="catalytic activity">
    <reaction evidence="3">
        <text>uridine + phosphate = alpha-D-ribose 1-phosphate + uracil</text>
        <dbReference type="Rhea" id="RHEA:24388"/>
        <dbReference type="ChEBI" id="CHEBI:16704"/>
        <dbReference type="ChEBI" id="CHEBI:17568"/>
        <dbReference type="ChEBI" id="CHEBI:43474"/>
        <dbReference type="ChEBI" id="CHEBI:57720"/>
        <dbReference type="EC" id="2.4.2.3"/>
    </reaction>
</comment>
<dbReference type="EC" id="2.4.2.3" evidence="1"/>
<reference evidence="5 6" key="1">
    <citation type="submission" date="2022-12" db="EMBL/GenBank/DDBJ databases">
        <title>Metagenome assembled genome from gulf of manar.</title>
        <authorList>
            <person name="Kohli P."/>
            <person name="Pk S."/>
            <person name="Venkata Ramana C."/>
            <person name="Sasikala C."/>
        </authorList>
    </citation>
    <scope>NUCLEOTIDE SEQUENCE [LARGE SCALE GENOMIC DNA]</scope>
    <source>
        <strain evidence="5">JB008</strain>
    </source>
</reference>
<dbReference type="Gene3D" id="3.40.50.1580">
    <property type="entry name" value="Nucleoside phosphorylase domain"/>
    <property type="match status" value="1"/>
</dbReference>
<evidence type="ECO:0000313" key="5">
    <source>
        <dbReference type="EMBL" id="MDC7227707.1"/>
    </source>
</evidence>
<evidence type="ECO:0000256" key="2">
    <source>
        <dbReference type="ARBA" id="ARBA00021980"/>
    </source>
</evidence>
<dbReference type="GO" id="GO:0004850">
    <property type="term" value="F:uridine phosphorylase activity"/>
    <property type="evidence" value="ECO:0007669"/>
    <property type="project" value="UniProtKB-EC"/>
</dbReference>
<organism evidence="5 6">
    <name type="scientific">Candidatus Thalassospirochaeta sargassi</name>
    <dbReference type="NCBI Taxonomy" id="3119039"/>
    <lineage>
        <taxon>Bacteria</taxon>
        <taxon>Pseudomonadati</taxon>
        <taxon>Spirochaetota</taxon>
        <taxon>Spirochaetia</taxon>
        <taxon>Spirochaetales</taxon>
        <taxon>Spirochaetaceae</taxon>
        <taxon>Candidatus Thalassospirochaeta</taxon>
    </lineage>
</organism>
<dbReference type="GO" id="GO:0009116">
    <property type="term" value="P:nucleoside metabolic process"/>
    <property type="evidence" value="ECO:0007669"/>
    <property type="project" value="InterPro"/>
</dbReference>
<proteinExistence type="predicted"/>
<evidence type="ECO:0000313" key="6">
    <source>
        <dbReference type="Proteomes" id="UP001221217"/>
    </source>
</evidence>
<dbReference type="PANTHER" id="PTHR43691">
    <property type="entry name" value="URIDINE PHOSPHORYLASE"/>
    <property type="match status" value="1"/>
</dbReference>
<dbReference type="SUPFAM" id="SSF53167">
    <property type="entry name" value="Purine and uridine phosphorylases"/>
    <property type="match status" value="1"/>
</dbReference>
<evidence type="ECO:0000256" key="3">
    <source>
        <dbReference type="ARBA" id="ARBA00048447"/>
    </source>
</evidence>
<sequence length="242" mass="25610">MKQPHILCEEKDVAQRVLLPGDPARVLRAAGFLNDTTAIAFNREFRTVSGRYKDVPVTITSTGIGGASAVIAVEELIACGAEYFIRIGSAGACQPGIALGDLILSTASVREDGASRMYAPDEYPAVPDFSLLSALVSACDSAGYRYHTGITRSHDSFYIDHEAELMQKWNSLGVLASDMETSALFTLASIRGVKAASILNNVVLYEGDVKEGVGDYVDEAAAAAGGETREIIAALEALIACD</sequence>
<dbReference type="GO" id="GO:0005829">
    <property type="term" value="C:cytosol"/>
    <property type="evidence" value="ECO:0007669"/>
    <property type="project" value="TreeGrafter"/>
</dbReference>
<gene>
    <name evidence="5" type="ORF">PQJ61_13165</name>
</gene>
<dbReference type="Pfam" id="PF01048">
    <property type="entry name" value="PNP_UDP_1"/>
    <property type="match status" value="1"/>
</dbReference>
<name>A0AAJ1IEA7_9SPIO</name>
<dbReference type="InterPro" id="IPR035994">
    <property type="entry name" value="Nucleoside_phosphorylase_sf"/>
</dbReference>
<dbReference type="PANTHER" id="PTHR43691:SF11">
    <property type="entry name" value="FI09636P-RELATED"/>
    <property type="match status" value="1"/>
</dbReference>
<evidence type="ECO:0000259" key="4">
    <source>
        <dbReference type="Pfam" id="PF01048"/>
    </source>
</evidence>
<dbReference type="Proteomes" id="UP001221217">
    <property type="component" value="Unassembled WGS sequence"/>
</dbReference>
<feature type="domain" description="Nucleoside phosphorylase" evidence="4">
    <location>
        <begin position="16"/>
        <end position="199"/>
    </location>
</feature>
<dbReference type="EMBL" id="JAQQAL010000031">
    <property type="protein sequence ID" value="MDC7227707.1"/>
    <property type="molecule type" value="Genomic_DNA"/>
</dbReference>
<comment type="caution">
    <text evidence="5">The sequence shown here is derived from an EMBL/GenBank/DDBJ whole genome shotgun (WGS) entry which is preliminary data.</text>
</comment>
<accession>A0AAJ1IEA7</accession>
<evidence type="ECO:0000256" key="1">
    <source>
        <dbReference type="ARBA" id="ARBA00011888"/>
    </source>
</evidence>
<dbReference type="InterPro" id="IPR000845">
    <property type="entry name" value="Nucleoside_phosphorylase_d"/>
</dbReference>
<dbReference type="CDD" id="cd17767">
    <property type="entry name" value="UP_EcUdp-like"/>
    <property type="match status" value="1"/>
</dbReference>
<dbReference type="AlphaFoldDB" id="A0AAJ1IEA7"/>
<protein>
    <recommendedName>
        <fullName evidence="2">Uridine phosphorylase</fullName>
        <ecNumber evidence="1">2.4.2.3</ecNumber>
    </recommendedName>
</protein>